<dbReference type="Pfam" id="PF09844">
    <property type="entry name" value="DUF2071"/>
    <property type="match status" value="1"/>
</dbReference>
<dbReference type="SUPFAM" id="SSF160104">
    <property type="entry name" value="Acetoacetate decarboxylase-like"/>
    <property type="match status" value="1"/>
</dbReference>
<evidence type="ECO:0000313" key="1">
    <source>
        <dbReference type="EMBL" id="MBK1854094.1"/>
    </source>
</evidence>
<comment type="caution">
    <text evidence="1">The sequence shown here is derived from an EMBL/GenBank/DDBJ whole genome shotgun (WGS) entry which is preliminary data.</text>
</comment>
<dbReference type="InterPro" id="IPR023375">
    <property type="entry name" value="ADC_dom_sf"/>
</dbReference>
<sequence>MPSSCPPTLEQRLSERGNQPAGVVMRQRWAHLLFLHWEIDADSIQRTLPAGLTVDTHEGSAFLGVVPFFMQRVRPVFCPPLPGLSWFQELNLRTYVYDRQGRPGVWFYSLDCNQWLAVKLARTLFNLPYQHARMSSLKQEGQLKYQSQRHGDEVNQLFQYPAQLTRSAVAEPGSLEFFLLERYRLFSVDRTGGVYQGQVSHTPYQYQEVTCSDFSTRLCSLAGFTEPETPPVSSLIAEPVSVNIHPLSRSD</sequence>
<evidence type="ECO:0000313" key="2">
    <source>
        <dbReference type="Proteomes" id="UP000634206"/>
    </source>
</evidence>
<organism evidence="1 2">
    <name type="scientific">Oceaniferula flava</name>
    <dbReference type="NCBI Taxonomy" id="2800421"/>
    <lineage>
        <taxon>Bacteria</taxon>
        <taxon>Pseudomonadati</taxon>
        <taxon>Verrucomicrobiota</taxon>
        <taxon>Verrucomicrobiia</taxon>
        <taxon>Verrucomicrobiales</taxon>
        <taxon>Verrucomicrobiaceae</taxon>
        <taxon>Oceaniferula</taxon>
    </lineage>
</organism>
<reference evidence="1" key="1">
    <citation type="submission" date="2021-01" db="EMBL/GenBank/DDBJ databases">
        <title>Modified the classification status of verrucomicrobia.</title>
        <authorList>
            <person name="Feng X."/>
        </authorList>
    </citation>
    <scope>NUCLEOTIDE SEQUENCE</scope>
    <source>
        <strain evidence="1">5K15</strain>
    </source>
</reference>
<dbReference type="Proteomes" id="UP000634206">
    <property type="component" value="Unassembled WGS sequence"/>
</dbReference>
<dbReference type="EMBL" id="JAENIG010000002">
    <property type="protein sequence ID" value="MBK1854094.1"/>
    <property type="molecule type" value="Genomic_DNA"/>
</dbReference>
<dbReference type="Gene3D" id="2.40.400.10">
    <property type="entry name" value="Acetoacetate decarboxylase-like"/>
    <property type="match status" value="1"/>
</dbReference>
<accession>A0AAE2SBW9</accession>
<dbReference type="PANTHER" id="PTHR39186">
    <property type="entry name" value="DUF2071 FAMILY PROTEIN"/>
    <property type="match status" value="1"/>
</dbReference>
<dbReference type="PANTHER" id="PTHR39186:SF1">
    <property type="entry name" value="DUF2071 DOMAIN-CONTAINING PROTEIN"/>
    <property type="match status" value="1"/>
</dbReference>
<protein>
    <submittedName>
        <fullName evidence="1">DUF2071 domain-containing protein</fullName>
    </submittedName>
</protein>
<dbReference type="AlphaFoldDB" id="A0AAE2SBW9"/>
<gene>
    <name evidence="1" type="ORF">JIN83_03945</name>
</gene>
<proteinExistence type="predicted"/>
<keyword evidence="2" id="KW-1185">Reference proteome</keyword>
<dbReference type="InterPro" id="IPR018644">
    <property type="entry name" value="DUF2071"/>
</dbReference>
<name>A0AAE2SBW9_9BACT</name>
<dbReference type="RefSeq" id="WP_309488700.1">
    <property type="nucleotide sequence ID" value="NZ_JAENIG010000002.1"/>
</dbReference>